<dbReference type="InterPro" id="IPR032675">
    <property type="entry name" value="LRR_dom_sf"/>
</dbReference>
<reference evidence="2" key="1">
    <citation type="submission" date="2015-06" db="UniProtKB">
        <authorList>
            <consortium name="EnsemblPlants"/>
        </authorList>
    </citation>
    <scope>IDENTIFICATION</scope>
</reference>
<dbReference type="Gene3D" id="3.80.10.10">
    <property type="entry name" value="Ribonuclease Inhibitor"/>
    <property type="match status" value="1"/>
</dbReference>
<dbReference type="SUPFAM" id="SSF52047">
    <property type="entry name" value="RNI-like"/>
    <property type="match status" value="1"/>
</dbReference>
<dbReference type="SMART" id="SM00256">
    <property type="entry name" value="FBOX"/>
    <property type="match status" value="1"/>
</dbReference>
<dbReference type="InterPro" id="IPR001810">
    <property type="entry name" value="F-box_dom"/>
</dbReference>
<organism evidence="2">
    <name type="scientific">Aegilops tauschii</name>
    <name type="common">Tausch's goatgrass</name>
    <name type="synonym">Aegilops squarrosa</name>
    <dbReference type="NCBI Taxonomy" id="37682"/>
    <lineage>
        <taxon>Eukaryota</taxon>
        <taxon>Viridiplantae</taxon>
        <taxon>Streptophyta</taxon>
        <taxon>Embryophyta</taxon>
        <taxon>Tracheophyta</taxon>
        <taxon>Spermatophyta</taxon>
        <taxon>Magnoliopsida</taxon>
        <taxon>Liliopsida</taxon>
        <taxon>Poales</taxon>
        <taxon>Poaceae</taxon>
        <taxon>BOP clade</taxon>
        <taxon>Pooideae</taxon>
        <taxon>Triticodae</taxon>
        <taxon>Triticeae</taxon>
        <taxon>Triticinae</taxon>
        <taxon>Aegilops</taxon>
    </lineage>
</organism>
<accession>M8BA61</accession>
<dbReference type="SUPFAM" id="SSF81383">
    <property type="entry name" value="F-box domain"/>
    <property type="match status" value="1"/>
</dbReference>
<dbReference type="Pfam" id="PF00646">
    <property type="entry name" value="F-box"/>
    <property type="match status" value="1"/>
</dbReference>
<dbReference type="InterPro" id="IPR053772">
    <property type="entry name" value="At1g61320/At1g61330-like"/>
</dbReference>
<feature type="region of interest" description="Disordered" evidence="1">
    <location>
        <begin position="1"/>
        <end position="46"/>
    </location>
</feature>
<protein>
    <submittedName>
        <fullName evidence="2">Uncharacterized protein</fullName>
    </submittedName>
</protein>
<evidence type="ECO:0000256" key="1">
    <source>
        <dbReference type="SAM" id="MobiDB-lite"/>
    </source>
</evidence>
<name>M8BA61_AEGTA</name>
<dbReference type="EnsemblPlants" id="EMT10886">
    <property type="protein sequence ID" value="EMT10886"/>
    <property type="gene ID" value="F775_06693"/>
</dbReference>
<dbReference type="InterPro" id="IPR036047">
    <property type="entry name" value="F-box-like_dom_sf"/>
</dbReference>
<sequence length="632" mass="70859">MAGAEEDEVAPPAPHPVDPQQPMGQGPAAKRSRSEHHHGAGDAPSFRMEDLPVDVQAVIMSLLPLKEAVRTSIVSTSWRMLWTFRCNLSFKGPRYLHENDTKIQQAKCIETVNCVIQQHSRIGINKFSIRCGLFEEDSVHLDRWIRFAASSKAKIIHLDLRFKDVFEEVNHLHLEALLDAQGSSFLRSLFLGGVVIKPHSAICGFTILRRLVLQSVTISGDFTGFLANCAALEDLEMIECSGLTNLIIPQQLDKLQHLLIDGMEVEMVEFYAADLSHFEYKGQVVPIVHHGCSKLKKATIMFSGKKGLAKAFTAVPSILPVKILNVRSVALSKYSQLQKLPTRPDGMFMHLRHMTCRIIVHSRPQEANYDIEVLQLAYCLDAAPQLETLQLNMFYVSSSGVSSAEVVGMRRHDHLKAVFMSGFRCYKAQIKLACCILGNASVLEKLTIEPRITGTRYLGDNTDLHKILPGVCEWAQLTSERFGKVINVSGAPLHINFVTFSYLNFVIPARLRKEQDVTLDTSLEDPEVAIFQRQLREGLLLVLDRLPAREGRVLKLWHGLEDGRSRTSVDSSTASYLSSADWHKRKDKEAQNDFFMGEVLPEVLGYPEVPGEDIADDPAPTSKLKTKKCWFH</sequence>
<dbReference type="SUPFAM" id="SSF88659">
    <property type="entry name" value="Sigma3 and sigma4 domains of RNA polymerase sigma factors"/>
    <property type="match status" value="1"/>
</dbReference>
<dbReference type="AlphaFoldDB" id="M8BA61"/>
<dbReference type="ExpressionAtlas" id="M8BA61">
    <property type="expression patterns" value="baseline"/>
</dbReference>
<dbReference type="PANTHER" id="PTHR34145:SF46">
    <property type="entry name" value="OS06G0716467 PROTEIN"/>
    <property type="match status" value="1"/>
</dbReference>
<dbReference type="PANTHER" id="PTHR34145">
    <property type="entry name" value="OS02G0105600 PROTEIN"/>
    <property type="match status" value="1"/>
</dbReference>
<evidence type="ECO:0000313" key="2">
    <source>
        <dbReference type="EnsemblPlants" id="EMT10886"/>
    </source>
</evidence>
<dbReference type="InterPro" id="IPR055357">
    <property type="entry name" value="LRR_At1g61320_AtMIF1"/>
</dbReference>
<dbReference type="Pfam" id="PF23622">
    <property type="entry name" value="LRR_At1g61320_AtMIF1"/>
    <property type="match status" value="1"/>
</dbReference>
<proteinExistence type="predicted"/>
<dbReference type="InterPro" id="IPR013324">
    <property type="entry name" value="RNA_pol_sigma_r3/r4-like"/>
</dbReference>